<keyword evidence="1" id="KW-1133">Transmembrane helix</keyword>
<dbReference type="AlphaFoldDB" id="A0A8S1WQI3"/>
<feature type="transmembrane region" description="Helical" evidence="1">
    <location>
        <begin position="234"/>
        <end position="261"/>
    </location>
</feature>
<keyword evidence="3" id="KW-1185">Reference proteome</keyword>
<feature type="transmembrane region" description="Helical" evidence="1">
    <location>
        <begin position="192"/>
        <end position="214"/>
    </location>
</feature>
<feature type="transmembrane region" description="Helical" evidence="1">
    <location>
        <begin position="158"/>
        <end position="180"/>
    </location>
</feature>
<protein>
    <submittedName>
        <fullName evidence="2">Uncharacterized protein</fullName>
    </submittedName>
</protein>
<gene>
    <name evidence="2" type="ORF">POCTA_138.1.T0990009</name>
</gene>
<organism evidence="2 3">
    <name type="scientific">Paramecium octaurelia</name>
    <dbReference type="NCBI Taxonomy" id="43137"/>
    <lineage>
        <taxon>Eukaryota</taxon>
        <taxon>Sar</taxon>
        <taxon>Alveolata</taxon>
        <taxon>Ciliophora</taxon>
        <taxon>Intramacronucleata</taxon>
        <taxon>Oligohymenophorea</taxon>
        <taxon>Peniculida</taxon>
        <taxon>Parameciidae</taxon>
        <taxon>Paramecium</taxon>
    </lineage>
</organism>
<accession>A0A8S1WQI3</accession>
<keyword evidence="1" id="KW-0812">Transmembrane</keyword>
<name>A0A8S1WQI3_PAROT</name>
<feature type="transmembrane region" description="Helical" evidence="1">
    <location>
        <begin position="102"/>
        <end position="125"/>
    </location>
</feature>
<comment type="caution">
    <text evidence="2">The sequence shown here is derived from an EMBL/GenBank/DDBJ whole genome shotgun (WGS) entry which is preliminary data.</text>
</comment>
<feature type="transmembrane region" description="Helical" evidence="1">
    <location>
        <begin position="28"/>
        <end position="47"/>
    </location>
</feature>
<proteinExistence type="predicted"/>
<dbReference type="Proteomes" id="UP000683925">
    <property type="component" value="Unassembled WGS sequence"/>
</dbReference>
<evidence type="ECO:0000256" key="1">
    <source>
        <dbReference type="SAM" id="Phobius"/>
    </source>
</evidence>
<dbReference type="EMBL" id="CAJJDP010000098">
    <property type="protein sequence ID" value="CAD8191050.1"/>
    <property type="molecule type" value="Genomic_DNA"/>
</dbReference>
<keyword evidence="1" id="KW-0472">Membrane</keyword>
<dbReference type="OrthoDB" id="320815at2759"/>
<evidence type="ECO:0000313" key="2">
    <source>
        <dbReference type="EMBL" id="CAD8191050.1"/>
    </source>
</evidence>
<sequence>MKTKNIIDIVDAALYWFCGIKESNRLDINISIGMLCRIIFFFFSIIFRDLNTYTWGEFVEQILAWLFFHIYIIYFELKYFLNGESQTQLREKRYKALDMIQLFLGIYYFASNLVSILAYIIFYFFSGNFLINIVELCIKCCAKQQKANYYKKGGIKEFFLGVFLGTTGVVIYLIIIMDKYQQELDTSEHLRVYMAITIFGEMIGALFSYCAIFFPSDRYTWAWDGPKSVLGVSYGLVFGFFSIFYGFLIGFFIICTFFYLCCTCRRSEYVRPAS</sequence>
<evidence type="ECO:0000313" key="3">
    <source>
        <dbReference type="Proteomes" id="UP000683925"/>
    </source>
</evidence>
<reference evidence="2" key="1">
    <citation type="submission" date="2021-01" db="EMBL/GenBank/DDBJ databases">
        <authorList>
            <consortium name="Genoscope - CEA"/>
            <person name="William W."/>
        </authorList>
    </citation>
    <scope>NUCLEOTIDE SEQUENCE</scope>
</reference>
<dbReference type="OMA" id="REQRYKY"/>
<feature type="transmembrane region" description="Helical" evidence="1">
    <location>
        <begin position="62"/>
        <end position="81"/>
    </location>
</feature>